<name>A0A6P3VDH6_OCTDE</name>
<dbReference type="PANTHER" id="PTHR21859">
    <property type="entry name" value="ACROSOME-SPECIFIC PROTEIN"/>
    <property type="match status" value="1"/>
</dbReference>
<feature type="region of interest" description="Disordered" evidence="9">
    <location>
        <begin position="443"/>
        <end position="484"/>
    </location>
</feature>
<comment type="function">
    <text evidence="8">May play a role in spermatogenesis.</text>
</comment>
<keyword evidence="12" id="KW-1185">Reference proteome</keyword>
<dbReference type="AlphaFoldDB" id="A0A6P3VDH6"/>
<dbReference type="Pfam" id="PF14650">
    <property type="entry name" value="FAM75"/>
    <property type="match status" value="1"/>
</dbReference>
<sequence>MENLLFLLKSIGSTWLSTSSTSWAVDMILACACGLVLFILLIPFLDSNPSFPSTGKENNRKMFPEVLEPTKFFVLAYLLPDILCAPMTAAVPRRFPAASSASAGKQHHMKKKGWERNRKNCILKASYTSSLETSDPMSSLMEMPQAEAGRGDHSFIHPDVQKLLEMLISEKVKQKMCQEKQQGGSFFQPLNTDYPRASLSNLLRLLGDKLTSARPFCSTKAKPAWLLGPPQQPSIPKVLGSPLEHERSLLFWGLPSLHSESLVATAWVTKRSSSSRSQSIKFNEAPTHIPGQSLWNLPPFLPYAQPQAQVPCFPPKPQSTSPSQVRVCGTTCSTSQKKAQSFLPKENQDLEWTLQKPQKWRKALDTKLQKAQEPISLPMLNLPQGGLASKAPWSAFVPSGDSPSTELQQKPECHRPQGFNREDQTESLPHPTFRFYSLMQPLGKLPRKGQGQAQDSHEPTQNTKHSVPTCSNSRGSQMTESWHSGRDFNKGLITLNPEEKSNVSPEASKDKKDMYQIVGSALPKGTESGIICPEEYGSGGHFSRSPGQKVLGKCLQVHLSRKLGQINEGMIPVCVRRSCFTAKQALPELNTISQPTKITCSKSGEVCVNTPQELAFPNPTTQMLLEAHIKKCGLRHEQETPFQNVEHRNISVTTAQALPAPQPALDSTACDTRADFIAKLATFEEDIPEKVPGKREITTQTLCLTLESPLPATRQPACEEVQKSSTGTPSDHANGPSDITPTAKGVVLPSAACTLQSSTVLETKTDSSPVPTPGPAVAKRDPGEGTGRMAFRGTCHSIPMLEIKLLSPLSVAKESRNLEVEEKQPAWEVTVGASMMENAQNINISLRTLGSQDTGNHSCSSDQTPSGRRKVDSHPDINMHGDRENRSHDVSTGSLRESHTEAPLSTGTCPSPASLANSQYTPHSNTPTPQFLCDHSVNAASSQGQHEPSMSGFQDTEKSSSKLSEPTNQSKNYRKPRPGDEEQTLAGERPSHSCELSPLEQVREVDTPGSKSSPCLPEKDQASKESLINRNMKHFQEYLNPNKQCKEQEDFMQKPKSSSAIAQSRTSVTNRVVRNREDTNSQVLLTAIGQILVEKLGLHHGRAASDLNSCKAEPPESVGRRSCYHRLPSSPEKRTMVKDVACAHDDSPRDHSCPTKRRWVTDRFSNQALLPQKPVPPTSHGLQRSTGRGASDYLHHHPTSSFHRVIFSKIQQKLPHAISSEEIVFAEEIY</sequence>
<evidence type="ECO:0000256" key="6">
    <source>
        <dbReference type="ARBA" id="ARBA00023136"/>
    </source>
</evidence>
<accession>A0A6P3VDH6</accession>
<feature type="domain" description="SPATA31" evidence="11">
    <location>
        <begin position="299"/>
        <end position="578"/>
    </location>
</feature>
<feature type="compositionally biased region" description="Polar residues" evidence="9">
    <location>
        <begin position="451"/>
        <end position="482"/>
    </location>
</feature>
<dbReference type="Proteomes" id="UP000515203">
    <property type="component" value="Unplaced"/>
</dbReference>
<reference evidence="13" key="1">
    <citation type="submission" date="2025-08" db="UniProtKB">
        <authorList>
            <consortium name="RefSeq"/>
        </authorList>
    </citation>
    <scope>IDENTIFICATION</scope>
</reference>
<feature type="compositionally biased region" description="Polar residues" evidence="9">
    <location>
        <begin position="758"/>
        <end position="769"/>
    </location>
</feature>
<comment type="similarity">
    <text evidence="7">Belongs to the SPATA31 family.</text>
</comment>
<dbReference type="InParanoid" id="A0A6P3VDH6"/>
<dbReference type="GO" id="GO:0030154">
    <property type="term" value="P:cell differentiation"/>
    <property type="evidence" value="ECO:0007669"/>
    <property type="project" value="UniProtKB-KW"/>
</dbReference>
<dbReference type="RefSeq" id="XP_012372934.1">
    <property type="nucleotide sequence ID" value="XM_012517480.1"/>
</dbReference>
<dbReference type="GO" id="GO:0016020">
    <property type="term" value="C:membrane"/>
    <property type="evidence" value="ECO:0007669"/>
    <property type="project" value="UniProtKB-SubCell"/>
</dbReference>
<keyword evidence="2 10" id="KW-0812">Transmembrane</keyword>
<evidence type="ECO:0000256" key="3">
    <source>
        <dbReference type="ARBA" id="ARBA00022782"/>
    </source>
</evidence>
<evidence type="ECO:0000256" key="8">
    <source>
        <dbReference type="ARBA" id="ARBA00037695"/>
    </source>
</evidence>
<feature type="region of interest" description="Disordered" evidence="9">
    <location>
        <begin position="1109"/>
        <end position="1130"/>
    </location>
</feature>
<dbReference type="OrthoDB" id="9799748at2759"/>
<dbReference type="InterPro" id="IPR039509">
    <property type="entry name" value="SPATA31"/>
</dbReference>
<evidence type="ECO:0000313" key="12">
    <source>
        <dbReference type="Proteomes" id="UP000515203"/>
    </source>
</evidence>
<gene>
    <name evidence="13" type="primary">LOC101568517</name>
</gene>
<feature type="compositionally biased region" description="Polar residues" evidence="9">
    <location>
        <begin position="961"/>
        <end position="971"/>
    </location>
</feature>
<evidence type="ECO:0000256" key="2">
    <source>
        <dbReference type="ARBA" id="ARBA00022692"/>
    </source>
</evidence>
<feature type="transmembrane region" description="Helical" evidence="10">
    <location>
        <begin position="21"/>
        <end position="45"/>
    </location>
</feature>
<feature type="region of interest" description="Disordered" evidence="9">
    <location>
        <begin position="713"/>
        <end position="743"/>
    </location>
</feature>
<feature type="compositionally biased region" description="Basic and acidic residues" evidence="9">
    <location>
        <begin position="409"/>
        <end position="424"/>
    </location>
</feature>
<comment type="subcellular location">
    <subcellularLocation>
        <location evidence="1">Membrane</location>
        <topology evidence="1">Single-pass membrane protein</topology>
    </subcellularLocation>
</comment>
<dbReference type="GeneID" id="101568517"/>
<keyword evidence="5 10" id="KW-1133">Transmembrane helix</keyword>
<keyword evidence="6 10" id="KW-0472">Membrane</keyword>
<feature type="region of interest" description="Disordered" evidence="9">
    <location>
        <begin position="1166"/>
        <end position="1195"/>
    </location>
</feature>
<dbReference type="GO" id="GO:0007283">
    <property type="term" value="P:spermatogenesis"/>
    <property type="evidence" value="ECO:0007669"/>
    <property type="project" value="UniProtKB-KW"/>
</dbReference>
<proteinExistence type="inferred from homology"/>
<feature type="compositionally biased region" description="Polar residues" evidence="9">
    <location>
        <begin position="903"/>
        <end position="929"/>
    </location>
</feature>
<feature type="region of interest" description="Disordered" evidence="9">
    <location>
        <begin position="758"/>
        <end position="788"/>
    </location>
</feature>
<keyword evidence="4" id="KW-0744">Spermatogenesis</keyword>
<evidence type="ECO:0000256" key="7">
    <source>
        <dbReference type="ARBA" id="ARBA00035009"/>
    </source>
</evidence>
<organism evidence="12 13">
    <name type="scientific">Octodon degus</name>
    <name type="common">Degu</name>
    <name type="synonym">Sciurus degus</name>
    <dbReference type="NCBI Taxonomy" id="10160"/>
    <lineage>
        <taxon>Eukaryota</taxon>
        <taxon>Metazoa</taxon>
        <taxon>Chordata</taxon>
        <taxon>Craniata</taxon>
        <taxon>Vertebrata</taxon>
        <taxon>Euteleostomi</taxon>
        <taxon>Mammalia</taxon>
        <taxon>Eutheria</taxon>
        <taxon>Euarchontoglires</taxon>
        <taxon>Glires</taxon>
        <taxon>Rodentia</taxon>
        <taxon>Hystricomorpha</taxon>
        <taxon>Octodontidae</taxon>
        <taxon>Octodon</taxon>
    </lineage>
</organism>
<feature type="compositionally biased region" description="Polar residues" evidence="9">
    <location>
        <begin position="849"/>
        <end position="866"/>
    </location>
</feature>
<feature type="region of interest" description="Disordered" evidence="9">
    <location>
        <begin position="849"/>
        <end position="1021"/>
    </location>
</feature>
<feature type="compositionally biased region" description="Basic and acidic residues" evidence="9">
    <location>
        <begin position="869"/>
        <end position="889"/>
    </location>
</feature>
<evidence type="ECO:0000313" key="13">
    <source>
        <dbReference type="RefSeq" id="XP_012372934.1"/>
    </source>
</evidence>
<keyword evidence="3" id="KW-0221">Differentiation</keyword>
<dbReference type="PANTHER" id="PTHR21859:SF55">
    <property type="entry name" value="SPERMATOGENESIS-ASSOCIATED PROTEIN 31A1-RELATED"/>
    <property type="match status" value="1"/>
</dbReference>
<protein>
    <submittedName>
        <fullName evidence="13">Spermatogenesis-associated protein 31E1-like</fullName>
    </submittedName>
</protein>
<evidence type="ECO:0000256" key="10">
    <source>
        <dbReference type="SAM" id="Phobius"/>
    </source>
</evidence>
<evidence type="ECO:0000259" key="11">
    <source>
        <dbReference type="Pfam" id="PF14650"/>
    </source>
</evidence>
<feature type="region of interest" description="Disordered" evidence="9">
    <location>
        <begin position="398"/>
        <end position="428"/>
    </location>
</feature>
<evidence type="ECO:0000256" key="5">
    <source>
        <dbReference type="ARBA" id="ARBA00022989"/>
    </source>
</evidence>
<feature type="compositionally biased region" description="Polar residues" evidence="9">
    <location>
        <begin position="938"/>
        <end position="954"/>
    </location>
</feature>
<evidence type="ECO:0000256" key="1">
    <source>
        <dbReference type="ARBA" id="ARBA00004167"/>
    </source>
</evidence>
<evidence type="ECO:0000256" key="4">
    <source>
        <dbReference type="ARBA" id="ARBA00022871"/>
    </source>
</evidence>
<evidence type="ECO:0000256" key="9">
    <source>
        <dbReference type="SAM" id="MobiDB-lite"/>
    </source>
</evidence>